<evidence type="ECO:0000313" key="8">
    <source>
        <dbReference type="Ensembl" id="ENSLOCP00000013669.1"/>
    </source>
</evidence>
<dbReference type="EMBL" id="AHAT01005337">
    <property type="status" value="NOT_ANNOTATED_CDS"/>
    <property type="molecule type" value="Genomic_DNA"/>
</dbReference>
<reference evidence="8" key="3">
    <citation type="submission" date="2025-09" db="UniProtKB">
        <authorList>
            <consortium name="Ensembl"/>
        </authorList>
    </citation>
    <scope>IDENTIFICATION</scope>
</reference>
<evidence type="ECO:0000313" key="9">
    <source>
        <dbReference type="Proteomes" id="UP000018468"/>
    </source>
</evidence>
<dbReference type="InterPro" id="IPR036179">
    <property type="entry name" value="Ig-like_dom_sf"/>
</dbReference>
<feature type="domain" description="Ig-like" evidence="7">
    <location>
        <begin position="291"/>
        <end position="365"/>
    </location>
</feature>
<reference evidence="8" key="2">
    <citation type="submission" date="2025-08" db="UniProtKB">
        <authorList>
            <consortium name="Ensembl"/>
        </authorList>
    </citation>
    <scope>IDENTIFICATION</scope>
</reference>
<evidence type="ECO:0000256" key="5">
    <source>
        <dbReference type="SAM" id="MobiDB-lite"/>
    </source>
</evidence>
<dbReference type="Proteomes" id="UP000018468">
    <property type="component" value="Linkage group LG6"/>
</dbReference>
<dbReference type="HOGENOM" id="CLU_482281_0_0_1"/>
<dbReference type="Gene3D" id="2.60.40.10">
    <property type="entry name" value="Immunoglobulins"/>
    <property type="match status" value="4"/>
</dbReference>
<reference evidence="9" key="1">
    <citation type="submission" date="2011-12" db="EMBL/GenBank/DDBJ databases">
        <title>The Draft Genome of Lepisosteus oculatus.</title>
        <authorList>
            <consortium name="The Broad Institute Genome Assembly &amp; Analysis Group"/>
            <consortium name="Computational R&amp;D Group"/>
            <consortium name="and Sequencing Platform"/>
            <person name="Di Palma F."/>
            <person name="Alfoldi J."/>
            <person name="Johnson J."/>
            <person name="Berlin A."/>
            <person name="Gnerre S."/>
            <person name="Jaffe D."/>
            <person name="MacCallum I."/>
            <person name="Young S."/>
            <person name="Walker B.J."/>
            <person name="Lander E.S."/>
            <person name="Lindblad-Toh K."/>
        </authorList>
    </citation>
    <scope>NUCLEOTIDE SEQUENCE [LARGE SCALE GENOMIC DNA]</scope>
</reference>
<evidence type="ECO:0000259" key="7">
    <source>
        <dbReference type="PROSITE" id="PS50835"/>
    </source>
</evidence>
<organism evidence="8 9">
    <name type="scientific">Lepisosteus oculatus</name>
    <name type="common">Spotted gar</name>
    <dbReference type="NCBI Taxonomy" id="7918"/>
    <lineage>
        <taxon>Eukaryota</taxon>
        <taxon>Metazoa</taxon>
        <taxon>Chordata</taxon>
        <taxon>Craniata</taxon>
        <taxon>Vertebrata</taxon>
        <taxon>Euteleostomi</taxon>
        <taxon>Actinopterygii</taxon>
        <taxon>Neopterygii</taxon>
        <taxon>Holostei</taxon>
        <taxon>Semionotiformes</taxon>
        <taxon>Lepisosteidae</taxon>
        <taxon>Lepisosteus</taxon>
    </lineage>
</organism>
<dbReference type="SUPFAM" id="SSF48726">
    <property type="entry name" value="Immunoglobulin"/>
    <property type="match status" value="4"/>
</dbReference>
<dbReference type="AlphaFoldDB" id="W5MZ60"/>
<evidence type="ECO:0000256" key="3">
    <source>
        <dbReference type="ARBA" id="ARBA00023136"/>
    </source>
</evidence>
<evidence type="ECO:0000256" key="4">
    <source>
        <dbReference type="ARBA" id="ARBA00023180"/>
    </source>
</evidence>
<dbReference type="CDD" id="cd00096">
    <property type="entry name" value="Ig"/>
    <property type="match status" value="1"/>
</dbReference>
<dbReference type="GO" id="GO:0006955">
    <property type="term" value="P:immune response"/>
    <property type="evidence" value="ECO:0000318"/>
    <property type="project" value="GO_Central"/>
</dbReference>
<keyword evidence="2" id="KW-0732">Signal</keyword>
<proteinExistence type="predicted"/>
<dbReference type="eggNOG" id="ENOG502SMSH">
    <property type="taxonomic scope" value="Eukaryota"/>
</dbReference>
<comment type="subcellular location">
    <subcellularLocation>
        <location evidence="1">Membrane</location>
    </subcellularLocation>
</comment>
<feature type="transmembrane region" description="Helical" evidence="6">
    <location>
        <begin position="379"/>
        <end position="402"/>
    </location>
</feature>
<keyword evidence="6" id="KW-0812">Transmembrane</keyword>
<dbReference type="PANTHER" id="PTHR12080">
    <property type="entry name" value="SIGNALING LYMPHOCYTIC ACTIVATION MOLECULE"/>
    <property type="match status" value="1"/>
</dbReference>
<dbReference type="InterPro" id="IPR007110">
    <property type="entry name" value="Ig-like_dom"/>
</dbReference>
<keyword evidence="4" id="KW-0325">Glycoprotein</keyword>
<dbReference type="Ensembl" id="ENSLOCT00000013698.1">
    <property type="protein sequence ID" value="ENSLOCP00000013669.1"/>
    <property type="gene ID" value="ENSLOCG00000011133.1"/>
</dbReference>
<keyword evidence="9" id="KW-1185">Reference proteome</keyword>
<dbReference type="InterPro" id="IPR015631">
    <property type="entry name" value="CD2/SLAM_rcpt"/>
</dbReference>
<evidence type="ECO:0000256" key="6">
    <source>
        <dbReference type="SAM" id="Phobius"/>
    </source>
</evidence>
<protein>
    <recommendedName>
        <fullName evidence="7">Ig-like domain-containing protein</fullName>
    </recommendedName>
</protein>
<evidence type="ECO:0000256" key="2">
    <source>
        <dbReference type="ARBA" id="ARBA00022729"/>
    </source>
</evidence>
<evidence type="ECO:0000256" key="1">
    <source>
        <dbReference type="ARBA" id="ARBA00004370"/>
    </source>
</evidence>
<keyword evidence="6" id="KW-1133">Transmembrane helix</keyword>
<feature type="region of interest" description="Disordered" evidence="5">
    <location>
        <begin position="462"/>
        <end position="482"/>
    </location>
</feature>
<feature type="domain" description="Ig-like" evidence="7">
    <location>
        <begin position="95"/>
        <end position="172"/>
    </location>
</feature>
<dbReference type="InterPro" id="IPR013783">
    <property type="entry name" value="Ig-like_fold"/>
</dbReference>
<name>W5MZ60_LEPOC</name>
<dbReference type="PANTHER" id="PTHR12080:SF134">
    <property type="entry name" value="CD48 ANTIGEN"/>
    <property type="match status" value="1"/>
</dbReference>
<sequence length="565" mass="63020">MATRNIGEFVYLFLPDMPLTNIKDLEWKTKDLKVAKFQNGKSSLHDLYKNRTTLFSNGTLRLDQPIKNDSGTYTLDVYDEGESVFKGYIWLDVQESVSQPIVNSSCQDEELVKLMCVVEKGDNVSYKWSVNGTPLENMLTPRNDGSGILAVLKNNSEEFTCTAENNVSSETSDPFKPSCAWKETVTSGAKEEYVIVTRNHGEFVSLFIPETPSSNINDLVWKFKDIRVARLQPGNITLHNLYKHRTTVFSNGTLRLDKPLKEDSGSYILEVFNKEGQNMFKGSVRLEVQDPVSRPVIQASCQDEGTVRLVCTVQEGHNVSFQWSSNGAPLSLGTTDDGRSVLIAIKNVSEELYCTAENNISRQTSAPLKPSCFSTSTGLLTILFCLSGTLIIALLFLGILLITSKVKKWPHKEQYNVADKESKGKGECTSFPSLASTEPAIKEDIYVDMGLQNMAETSRISEQHSFSSAEIAPETKTPDQEEEYVEMSNTLNRKKRFLGENSSGFKSLQLNKDLSDQGEEKHTDAEVKTQDSSDVIYAQIHIKKTGIARQTNSSPVLSHNVIYSN</sequence>
<dbReference type="GO" id="GO:0016020">
    <property type="term" value="C:membrane"/>
    <property type="evidence" value="ECO:0007669"/>
    <property type="project" value="UniProtKB-SubCell"/>
</dbReference>
<dbReference type="STRING" id="7918.ENSLOCP00000013669"/>
<dbReference type="PROSITE" id="PS50835">
    <property type="entry name" value="IG_LIKE"/>
    <property type="match status" value="2"/>
</dbReference>
<keyword evidence="3 6" id="KW-0472">Membrane</keyword>
<dbReference type="InParanoid" id="W5MZ60"/>
<dbReference type="GeneTree" id="ENSGT01120000274647"/>
<dbReference type="Bgee" id="ENSLOCG00000011133">
    <property type="expression patterns" value="Expressed in intestine and 9 other cell types or tissues"/>
</dbReference>
<accession>W5MZ60</accession>